<evidence type="ECO:0000313" key="3">
    <source>
        <dbReference type="Proteomes" id="UP000275078"/>
    </source>
</evidence>
<feature type="compositionally biased region" description="Acidic residues" evidence="1">
    <location>
        <begin position="1055"/>
        <end position="1071"/>
    </location>
</feature>
<feature type="compositionally biased region" description="Low complexity" evidence="1">
    <location>
        <begin position="153"/>
        <end position="163"/>
    </location>
</feature>
<accession>A0A3N4IH81</accession>
<feature type="compositionally biased region" description="Acidic residues" evidence="1">
    <location>
        <begin position="1025"/>
        <end position="1046"/>
    </location>
</feature>
<feature type="compositionally biased region" description="Basic and acidic residues" evidence="1">
    <location>
        <begin position="58"/>
        <end position="70"/>
    </location>
</feature>
<feature type="region of interest" description="Disordered" evidence="1">
    <location>
        <begin position="1024"/>
        <end position="1071"/>
    </location>
</feature>
<name>A0A3N4IH81_ASCIM</name>
<evidence type="ECO:0000256" key="1">
    <source>
        <dbReference type="SAM" id="MobiDB-lite"/>
    </source>
</evidence>
<keyword evidence="3" id="KW-1185">Reference proteome</keyword>
<feature type="region of interest" description="Disordered" evidence="1">
    <location>
        <begin position="99"/>
        <end position="177"/>
    </location>
</feature>
<evidence type="ECO:0000313" key="2">
    <source>
        <dbReference type="EMBL" id="RPA85505.1"/>
    </source>
</evidence>
<feature type="compositionally biased region" description="Basic residues" evidence="1">
    <location>
        <begin position="118"/>
        <end position="129"/>
    </location>
</feature>
<gene>
    <name evidence="2" type="ORF">BJ508DRAFT_358862</name>
</gene>
<proteinExistence type="predicted"/>
<feature type="compositionally biased region" description="Pro residues" evidence="1">
    <location>
        <begin position="164"/>
        <end position="174"/>
    </location>
</feature>
<sequence length="1086" mass="121039">MVDEMERGPMGESVEVVEMVEFVARIIEESAKQEEEEDEDEGTCEEADVAFIADDDGEVPKTGEDAKGGVELEGPSTGELDLSWFDKIEPVDKVRVHLPGWDDAEDPKITIDIPPQPKKLKVKKSKSRSRSNTLSGGSKSAPPRAITPPTPKLQPLLPSALQLLPPPPPPPPQRPISKVVLDKRRPQHAPPPPLPPPIVEIPAQDDLTPLSPHYTHLDPASFYDGDLCAGIKCRTTLHFLRENRRITRTQPAAVDFIPPAEPEDQPFHVYQEQLESALAEQFLEYCGGLQDYFVGKQWDWVSNEAAEERADLWRDHYHPELGPHEQAPLPAPGTYVSRHYPHGFTAHPLETIPSSFYVSRPGSDPADTPMPSPRLGYAALVIPPEWKPKIACRGSAAPLDLDKAMEKEKQLEAESKVKKDGGVFHMKSSQHKISELLACGQVLTEQDWVIHDNLEVYGPDPHMDSKSIVMRKRAEGMLRTLLLSASDNAGWEYESAAAVYIDDGSKWKEPVDDDGALIKNVAILAMGNPILEVQAAEYWGSKIAIFTQLIMQYKKENQWSADGGTLKDILINHITNELVERCQDRLDTLVAKVLPEAKMTWSFLETFAAESDAELSEDLRRDMDRFFTSLEECDLDGYGCSEAEDILDTHKEELVKVEKLQNSLCSMVNQAREGLYFSDGMQNLLNAIDSTISPSGPTTDEARRTYGITTASTTQLDVTSRLPIIVLLRKLTEFPVWVRSLIGVLDTFNTRFSLRITHIPRPCFPSIPPYTFEIQTDADGEITQAFRTLIQDLHISPNIPLNTQHFSDTAFDWLHTLTQTQPRVHACIRIAAFLLARGVDAMAGLIASTNLCCWACSQWLCLVSTRYDIEMGPVGTSQIIKADWAFPDLEKIWAVLDQEAESGFFRRPGLSKGAEEDRRRELLVVMGWVEGDMVREGREKVRELVEAWSVAGGGQVEEEKSGKEVEMVEFGGAEVEEDGVVYLIQGKDGVEVRKEGKDKQPVVTEREEKEGGLVDRVDLLIETLEGGDDDTDAPMDLVDDDDDDTETERGSSGLETEEYADSESELSDEEMTSILSSFRSGLEFGE</sequence>
<organism evidence="2 3">
    <name type="scientific">Ascobolus immersus RN42</name>
    <dbReference type="NCBI Taxonomy" id="1160509"/>
    <lineage>
        <taxon>Eukaryota</taxon>
        <taxon>Fungi</taxon>
        <taxon>Dikarya</taxon>
        <taxon>Ascomycota</taxon>
        <taxon>Pezizomycotina</taxon>
        <taxon>Pezizomycetes</taxon>
        <taxon>Pezizales</taxon>
        <taxon>Ascobolaceae</taxon>
        <taxon>Ascobolus</taxon>
    </lineage>
</organism>
<dbReference type="EMBL" id="ML119653">
    <property type="protein sequence ID" value="RPA85505.1"/>
    <property type="molecule type" value="Genomic_DNA"/>
</dbReference>
<feature type="region of interest" description="Disordered" evidence="1">
    <location>
        <begin position="51"/>
        <end position="78"/>
    </location>
</feature>
<dbReference type="Proteomes" id="UP000275078">
    <property type="component" value="Unassembled WGS sequence"/>
</dbReference>
<protein>
    <submittedName>
        <fullName evidence="2">Uncharacterized protein</fullName>
    </submittedName>
</protein>
<reference evidence="2 3" key="1">
    <citation type="journal article" date="2018" name="Nat. Ecol. Evol.">
        <title>Pezizomycetes genomes reveal the molecular basis of ectomycorrhizal truffle lifestyle.</title>
        <authorList>
            <person name="Murat C."/>
            <person name="Payen T."/>
            <person name="Noel B."/>
            <person name="Kuo A."/>
            <person name="Morin E."/>
            <person name="Chen J."/>
            <person name="Kohler A."/>
            <person name="Krizsan K."/>
            <person name="Balestrini R."/>
            <person name="Da Silva C."/>
            <person name="Montanini B."/>
            <person name="Hainaut M."/>
            <person name="Levati E."/>
            <person name="Barry K.W."/>
            <person name="Belfiori B."/>
            <person name="Cichocki N."/>
            <person name="Clum A."/>
            <person name="Dockter R.B."/>
            <person name="Fauchery L."/>
            <person name="Guy J."/>
            <person name="Iotti M."/>
            <person name="Le Tacon F."/>
            <person name="Lindquist E.A."/>
            <person name="Lipzen A."/>
            <person name="Malagnac F."/>
            <person name="Mello A."/>
            <person name="Molinier V."/>
            <person name="Miyauchi S."/>
            <person name="Poulain J."/>
            <person name="Riccioni C."/>
            <person name="Rubini A."/>
            <person name="Sitrit Y."/>
            <person name="Splivallo R."/>
            <person name="Traeger S."/>
            <person name="Wang M."/>
            <person name="Zifcakova L."/>
            <person name="Wipf D."/>
            <person name="Zambonelli A."/>
            <person name="Paolocci F."/>
            <person name="Nowrousian M."/>
            <person name="Ottonello S."/>
            <person name="Baldrian P."/>
            <person name="Spatafora J.W."/>
            <person name="Henrissat B."/>
            <person name="Nagy L.G."/>
            <person name="Aury J.M."/>
            <person name="Wincker P."/>
            <person name="Grigoriev I.V."/>
            <person name="Bonfante P."/>
            <person name="Martin F.M."/>
        </authorList>
    </citation>
    <scope>NUCLEOTIDE SEQUENCE [LARGE SCALE GENOMIC DNA]</scope>
    <source>
        <strain evidence="2 3">RN42</strain>
    </source>
</reference>
<dbReference type="AlphaFoldDB" id="A0A3N4IH81"/>